<dbReference type="GO" id="GO:0005886">
    <property type="term" value="C:plasma membrane"/>
    <property type="evidence" value="ECO:0007669"/>
    <property type="project" value="TreeGrafter"/>
</dbReference>
<gene>
    <name evidence="4" type="ORF">VE01_02964</name>
</gene>
<name>A0A1B8GUC6_9PEZI</name>
<keyword evidence="2" id="KW-0472">Membrane</keyword>
<evidence type="ECO:0000313" key="4">
    <source>
        <dbReference type="EMBL" id="OBT99429.2"/>
    </source>
</evidence>
<evidence type="ECO:0000256" key="2">
    <source>
        <dbReference type="SAM" id="Phobius"/>
    </source>
</evidence>
<dbReference type="SUPFAM" id="SSF51735">
    <property type="entry name" value="NAD(P)-binding Rossmann-fold domains"/>
    <property type="match status" value="1"/>
</dbReference>
<dbReference type="GO" id="GO:0009247">
    <property type="term" value="P:glycolipid biosynthetic process"/>
    <property type="evidence" value="ECO:0007669"/>
    <property type="project" value="TreeGrafter"/>
</dbReference>
<dbReference type="RefSeq" id="XP_059319943.1">
    <property type="nucleotide sequence ID" value="XM_059463491.1"/>
</dbReference>
<accession>A0A1B8GUC6</accession>
<dbReference type="InterPro" id="IPR036291">
    <property type="entry name" value="NAD(P)-bd_dom_sf"/>
</dbReference>
<evidence type="ECO:0000313" key="5">
    <source>
        <dbReference type="Proteomes" id="UP000091956"/>
    </source>
</evidence>
<keyword evidence="2" id="KW-1133">Transmembrane helix</keyword>
<dbReference type="PANTHER" id="PTHR12286:SF5">
    <property type="entry name" value="SACCHAROPINE DEHYDROGENASE-LIKE OXIDOREDUCTASE"/>
    <property type="match status" value="1"/>
</dbReference>
<dbReference type="PANTHER" id="PTHR12286">
    <property type="entry name" value="SACCHAROPINE DEHYDROGENASE-LIKE OXIDOREDUCTASE"/>
    <property type="match status" value="1"/>
</dbReference>
<dbReference type="GO" id="GO:0005739">
    <property type="term" value="C:mitochondrion"/>
    <property type="evidence" value="ECO:0007669"/>
    <property type="project" value="TreeGrafter"/>
</dbReference>
<sequence length="411" mass="45215">MSTRQYDIVLWGATGYTGKETAKHIARSYPTDIRWAIAGRSESKLKAVAESCAKINPDREQPSIEICNLDEAELADLARKTTVLIATVGPFCVYGEPALKACAENGTHYLDITGEVPWVMSMVKKYEKVAKSTGAVLISQSAVESLPSDLVTYAIVKRIHQELSTTTREVIFSVEDIKSTFSGGTLHSILEVVDHFSIADLRRIKKPFIHSPIPGPTAPTTQSAWTNILGVREHPDLGILTTYFGASSDVPIVERSWGLIGNGKVYGPNFRFSEYARARSIFFALFIHFVLTVGTILLKFPFATWAMRKVVPPRGYGASEEEAKSHFVEYRAVGRPNVDTLTRAHARVRYSGGLYEMSGLLVSQAALTLLKDDVTAKKLGGGFMTPATLGQPLIDRLADLGFKIEVKMVER</sequence>
<dbReference type="Pfam" id="PF03435">
    <property type="entry name" value="Sacchrp_dh_NADP"/>
    <property type="match status" value="1"/>
</dbReference>
<feature type="domain" description="Saccharopine dehydrogenase NADP binding" evidence="3">
    <location>
        <begin position="8"/>
        <end position="137"/>
    </location>
</feature>
<proteinExistence type="inferred from homology"/>
<reference evidence="5" key="2">
    <citation type="journal article" date="2018" name="Nat. Commun.">
        <title>Extreme sensitivity to ultraviolet light in the fungal pathogen causing white-nose syndrome of bats.</title>
        <authorList>
            <person name="Palmer J.M."/>
            <person name="Drees K.P."/>
            <person name="Foster J.T."/>
            <person name="Lindner D.L."/>
        </authorList>
    </citation>
    <scope>NUCLEOTIDE SEQUENCE [LARGE SCALE GENOMIC DNA]</scope>
    <source>
        <strain evidence="5">UAMH 10579</strain>
    </source>
</reference>
<dbReference type="InterPro" id="IPR005097">
    <property type="entry name" value="Sacchrp_dh_NADP-bd"/>
</dbReference>
<protein>
    <recommendedName>
        <fullName evidence="3">Saccharopine dehydrogenase NADP binding domain-containing protein</fullName>
    </recommendedName>
</protein>
<keyword evidence="5" id="KW-1185">Reference proteome</keyword>
<evidence type="ECO:0000259" key="3">
    <source>
        <dbReference type="Pfam" id="PF03435"/>
    </source>
</evidence>
<reference evidence="4 5" key="1">
    <citation type="submission" date="2016-03" db="EMBL/GenBank/DDBJ databases">
        <title>Comparative genomics of Pseudogymnoascus destructans, the fungus causing white-nose syndrome of bats.</title>
        <authorList>
            <person name="Palmer J.M."/>
            <person name="Drees K.P."/>
            <person name="Foster J.T."/>
            <person name="Lindner D.L."/>
        </authorList>
    </citation>
    <scope>NUCLEOTIDE SEQUENCE [LARGE SCALE GENOMIC DNA]</scope>
    <source>
        <strain evidence="4 5">UAMH 10579</strain>
    </source>
</reference>
<dbReference type="AlphaFoldDB" id="A0A1B8GUC6"/>
<dbReference type="Gene3D" id="3.40.50.720">
    <property type="entry name" value="NAD(P)-binding Rossmann-like Domain"/>
    <property type="match status" value="1"/>
</dbReference>
<dbReference type="Proteomes" id="UP000091956">
    <property type="component" value="Unassembled WGS sequence"/>
</dbReference>
<feature type="transmembrane region" description="Helical" evidence="2">
    <location>
        <begin position="281"/>
        <end position="300"/>
    </location>
</feature>
<evidence type="ECO:0000256" key="1">
    <source>
        <dbReference type="ARBA" id="ARBA00038048"/>
    </source>
</evidence>
<dbReference type="InterPro" id="IPR051276">
    <property type="entry name" value="Saccharopine_DH-like_oxidrdct"/>
</dbReference>
<keyword evidence="2" id="KW-0812">Transmembrane</keyword>
<comment type="similarity">
    <text evidence="1">Belongs to the saccharopine dehydrogenase family.</text>
</comment>
<dbReference type="GO" id="GO:0005811">
    <property type="term" value="C:lipid droplet"/>
    <property type="evidence" value="ECO:0007669"/>
    <property type="project" value="TreeGrafter"/>
</dbReference>
<dbReference type="EMBL" id="KV460212">
    <property type="protein sequence ID" value="OBT99429.2"/>
    <property type="molecule type" value="Genomic_DNA"/>
</dbReference>
<dbReference type="GeneID" id="28836350"/>
<organism evidence="4 5">
    <name type="scientific">Pseudogymnoascus verrucosus</name>
    <dbReference type="NCBI Taxonomy" id="342668"/>
    <lineage>
        <taxon>Eukaryota</taxon>
        <taxon>Fungi</taxon>
        <taxon>Dikarya</taxon>
        <taxon>Ascomycota</taxon>
        <taxon>Pezizomycotina</taxon>
        <taxon>Leotiomycetes</taxon>
        <taxon>Thelebolales</taxon>
        <taxon>Thelebolaceae</taxon>
        <taxon>Pseudogymnoascus</taxon>
    </lineage>
</organism>